<evidence type="ECO:0000313" key="5">
    <source>
        <dbReference type="EMBL" id="CAE8657887.1"/>
    </source>
</evidence>
<dbReference type="InterPro" id="IPR050309">
    <property type="entry name" value="Type-B_Carboxylest/Lipase"/>
</dbReference>
<dbReference type="InterPro" id="IPR002018">
    <property type="entry name" value="CarbesteraseB"/>
</dbReference>
<dbReference type="PROSITE" id="PS00122">
    <property type="entry name" value="CARBOXYLESTERASE_B_1"/>
    <property type="match status" value="1"/>
</dbReference>
<dbReference type="AlphaFoldDB" id="A0A813IZ42"/>
<dbReference type="InterPro" id="IPR029058">
    <property type="entry name" value="AB_hydrolase_fold"/>
</dbReference>
<dbReference type="PANTHER" id="PTHR11559">
    <property type="entry name" value="CARBOXYLESTERASE"/>
    <property type="match status" value="1"/>
</dbReference>
<dbReference type="InterPro" id="IPR019826">
    <property type="entry name" value="Carboxylesterase_B_AS"/>
</dbReference>
<proteinExistence type="inferred from homology"/>
<name>A0A813IZ42_POLGL</name>
<evidence type="ECO:0000259" key="4">
    <source>
        <dbReference type="Pfam" id="PF00135"/>
    </source>
</evidence>
<dbReference type="Pfam" id="PF00135">
    <property type="entry name" value="COesterase"/>
    <property type="match status" value="1"/>
</dbReference>
<accession>A0A813IZ42</accession>
<organism evidence="5 6">
    <name type="scientific">Polarella glacialis</name>
    <name type="common">Dinoflagellate</name>
    <dbReference type="NCBI Taxonomy" id="89957"/>
    <lineage>
        <taxon>Eukaryota</taxon>
        <taxon>Sar</taxon>
        <taxon>Alveolata</taxon>
        <taxon>Dinophyceae</taxon>
        <taxon>Suessiales</taxon>
        <taxon>Suessiaceae</taxon>
        <taxon>Polarella</taxon>
    </lineage>
</organism>
<protein>
    <recommendedName>
        <fullName evidence="3">Carboxylic ester hydrolase</fullName>
        <ecNumber evidence="3">3.1.1.-</ecNumber>
    </recommendedName>
</protein>
<gene>
    <name evidence="5" type="ORF">PGLA2088_LOCUS13108</name>
</gene>
<dbReference type="Gene3D" id="3.40.50.1820">
    <property type="entry name" value="alpha/beta hydrolase"/>
    <property type="match status" value="1"/>
</dbReference>
<dbReference type="GO" id="GO:0016787">
    <property type="term" value="F:hydrolase activity"/>
    <property type="evidence" value="ECO:0007669"/>
    <property type="project" value="UniProtKB-KW"/>
</dbReference>
<evidence type="ECO:0000256" key="1">
    <source>
        <dbReference type="ARBA" id="ARBA00005964"/>
    </source>
</evidence>
<keyword evidence="2 3" id="KW-0378">Hydrolase</keyword>
<dbReference type="EC" id="3.1.1.-" evidence="3"/>
<comment type="similarity">
    <text evidence="1 3">Belongs to the type-B carboxylesterase/lipase family.</text>
</comment>
<evidence type="ECO:0000256" key="3">
    <source>
        <dbReference type="RuleBase" id="RU361235"/>
    </source>
</evidence>
<reference evidence="5" key="1">
    <citation type="submission" date="2021-02" db="EMBL/GenBank/DDBJ databases">
        <authorList>
            <person name="Dougan E. K."/>
            <person name="Rhodes N."/>
            <person name="Thang M."/>
            <person name="Chan C."/>
        </authorList>
    </citation>
    <scope>NUCLEOTIDE SEQUENCE</scope>
</reference>
<feature type="domain" description="Carboxylesterase type B" evidence="4">
    <location>
        <begin position="1"/>
        <end position="401"/>
    </location>
</feature>
<evidence type="ECO:0000256" key="2">
    <source>
        <dbReference type="ARBA" id="ARBA00022801"/>
    </source>
</evidence>
<comment type="caution">
    <text evidence="5">The sequence shown here is derived from an EMBL/GenBank/DDBJ whole genome shotgun (WGS) entry which is preliminary data.</text>
</comment>
<sequence length="455" mass="48642">VSYRLGALGFMTGTDPARPGTGGMNGIFDNVVALRWLQKYVSHFGGDPGQVTIFGQSSGAYSLCTLCVAPDARGLFKRAGLLSGPCFGGPASRGWGPRSAELGRNVSEQILAAHGSGRDLASLRGLPAENVQWPAEWLSDLTKAPSFSGYFEDTAVLPLPADELWRRGAIVPEEVMVSCTSKDGTGAFYGLAPTLGLIGPDENTNTSGGYDSKMRAAWGADAEDVLRQYPLTDYPSAPAAFIQADADAYVICPSRRVARYAARAGRRVWVAEFAHFQPSPSQPMGCSGYGPQGCQGFGCDNGVELDVVPGRHVTHQTELWASHGGDVKFVFGTETGPDGLGPPSNLSHCEFDADERQLSRTVMAHWAAFARHGNPNAGLALEQLSWPSAEVRADGQVDISRMRFSVEATDGALTGLRAGMHDHNCDFWDTLYPEGPLDAAKVIQEPRVAGFTEWV</sequence>
<dbReference type="EMBL" id="CAJNNW010015598">
    <property type="protein sequence ID" value="CAE8657887.1"/>
    <property type="molecule type" value="Genomic_DNA"/>
</dbReference>
<dbReference type="SUPFAM" id="SSF53474">
    <property type="entry name" value="alpha/beta-Hydrolases"/>
    <property type="match status" value="1"/>
</dbReference>
<feature type="non-terminal residue" evidence="5">
    <location>
        <position position="455"/>
    </location>
</feature>
<evidence type="ECO:0000313" key="6">
    <source>
        <dbReference type="Proteomes" id="UP000626109"/>
    </source>
</evidence>
<dbReference type="Proteomes" id="UP000626109">
    <property type="component" value="Unassembled WGS sequence"/>
</dbReference>